<dbReference type="GO" id="GO:0008234">
    <property type="term" value="F:cysteine-type peptidase activity"/>
    <property type="evidence" value="ECO:0007669"/>
    <property type="project" value="UniProtKB-KW"/>
</dbReference>
<evidence type="ECO:0000313" key="7">
    <source>
        <dbReference type="EnsemblMetazoa" id="GBRI018763-PA"/>
    </source>
</evidence>
<keyword evidence="2" id="KW-0645">Protease</keyword>
<protein>
    <recommendedName>
        <fullName evidence="6">Ubiquitin-like protease family profile domain-containing protein</fullName>
    </recommendedName>
</protein>
<keyword evidence="8" id="KW-1185">Reference proteome</keyword>
<dbReference type="InterPro" id="IPR038765">
    <property type="entry name" value="Papain-like_cys_pep_sf"/>
</dbReference>
<dbReference type="Pfam" id="PF02902">
    <property type="entry name" value="Peptidase_C48"/>
    <property type="match status" value="1"/>
</dbReference>
<feature type="compositionally biased region" description="Polar residues" evidence="5">
    <location>
        <begin position="38"/>
        <end position="56"/>
    </location>
</feature>
<keyword evidence="4" id="KW-0788">Thiol protease</keyword>
<proteinExistence type="inferred from homology"/>
<evidence type="ECO:0000256" key="4">
    <source>
        <dbReference type="ARBA" id="ARBA00022807"/>
    </source>
</evidence>
<evidence type="ECO:0000259" key="6">
    <source>
        <dbReference type="PROSITE" id="PS50600"/>
    </source>
</evidence>
<dbReference type="InterPro" id="IPR003653">
    <property type="entry name" value="Peptidase_C48_C"/>
</dbReference>
<dbReference type="AlphaFoldDB" id="A0A1A9WGD6"/>
<feature type="domain" description="Ubiquitin-like protease family profile" evidence="6">
    <location>
        <begin position="111"/>
        <end position="283"/>
    </location>
</feature>
<dbReference type="Proteomes" id="UP000091820">
    <property type="component" value="Unassembled WGS sequence"/>
</dbReference>
<dbReference type="GO" id="GO:0006508">
    <property type="term" value="P:proteolysis"/>
    <property type="evidence" value="ECO:0007669"/>
    <property type="project" value="UniProtKB-KW"/>
</dbReference>
<reference evidence="8" key="1">
    <citation type="submission" date="2014-03" db="EMBL/GenBank/DDBJ databases">
        <authorList>
            <person name="Aksoy S."/>
            <person name="Warren W."/>
            <person name="Wilson R.K."/>
        </authorList>
    </citation>
    <scope>NUCLEOTIDE SEQUENCE [LARGE SCALE GENOMIC DNA]</scope>
    <source>
        <strain evidence="8">IAEA</strain>
    </source>
</reference>
<dbReference type="PANTHER" id="PTHR46915">
    <property type="entry name" value="UBIQUITIN-LIKE PROTEASE 4-RELATED"/>
    <property type="match status" value="1"/>
</dbReference>
<name>A0A1A9WGD6_9MUSC</name>
<organism evidence="7 8">
    <name type="scientific">Glossina brevipalpis</name>
    <dbReference type="NCBI Taxonomy" id="37001"/>
    <lineage>
        <taxon>Eukaryota</taxon>
        <taxon>Metazoa</taxon>
        <taxon>Ecdysozoa</taxon>
        <taxon>Arthropoda</taxon>
        <taxon>Hexapoda</taxon>
        <taxon>Insecta</taxon>
        <taxon>Pterygota</taxon>
        <taxon>Neoptera</taxon>
        <taxon>Endopterygota</taxon>
        <taxon>Diptera</taxon>
        <taxon>Brachycera</taxon>
        <taxon>Muscomorpha</taxon>
        <taxon>Hippoboscoidea</taxon>
        <taxon>Glossinidae</taxon>
        <taxon>Glossina</taxon>
    </lineage>
</organism>
<evidence type="ECO:0000256" key="3">
    <source>
        <dbReference type="ARBA" id="ARBA00022801"/>
    </source>
</evidence>
<dbReference type="STRING" id="37001.A0A1A9WGD6"/>
<evidence type="ECO:0000256" key="2">
    <source>
        <dbReference type="ARBA" id="ARBA00022670"/>
    </source>
</evidence>
<keyword evidence="3" id="KW-0378">Hydrolase</keyword>
<dbReference type="EnsemblMetazoa" id="GBRI018763-RA">
    <property type="protein sequence ID" value="GBRI018763-PA"/>
    <property type="gene ID" value="GBRI018763"/>
</dbReference>
<dbReference type="Gene3D" id="3.40.395.10">
    <property type="entry name" value="Adenoviral Proteinase, Chain A"/>
    <property type="match status" value="1"/>
</dbReference>
<sequence length="316" mass="35530">MLDSAADQLTLGMDFLEKAQSSIIIAGLATQFWGSAPEQETNLDQEPSNSKSNLQVAASRGVKPNDPESSPAAVAPIRSKLSQGAIPKRSQSIPFSTVLNAMSARTTTSSLSIYLDDYLRLAPGRWLNDTLIEFHGMWVREALPREVNERIHIFSPFLYPELDREVPRWDILRRWTRKLNPLALGSLMISVCTTKHWVLAIACNPDLKDEKQRQILLLDSMKRPGIERIAGKIRKFIELEHGHRGTPELRITAKMLPLIAVEVLQQQNETDCGVSVIQNMLRYLLRKSTGWDPADLPNVWCTQEEATIPAGSWLAR</sequence>
<dbReference type="VEuPathDB" id="VectorBase:GBRI018763"/>
<feature type="region of interest" description="Disordered" evidence="5">
    <location>
        <begin position="38"/>
        <end position="73"/>
    </location>
</feature>
<comment type="similarity">
    <text evidence="1">Belongs to the peptidase C48 family.</text>
</comment>
<accession>A0A1A9WGD6</accession>
<dbReference type="PANTHER" id="PTHR46915:SF2">
    <property type="entry name" value="UBIQUITIN-LIKE PROTEASE 4"/>
    <property type="match status" value="1"/>
</dbReference>
<reference evidence="7" key="2">
    <citation type="submission" date="2020-05" db="UniProtKB">
        <authorList>
            <consortium name="EnsemblMetazoa"/>
        </authorList>
    </citation>
    <scope>IDENTIFICATION</scope>
    <source>
        <strain evidence="7">IAEA</strain>
    </source>
</reference>
<dbReference type="GO" id="GO:0016926">
    <property type="term" value="P:protein desumoylation"/>
    <property type="evidence" value="ECO:0007669"/>
    <property type="project" value="UniProtKB-ARBA"/>
</dbReference>
<dbReference type="PROSITE" id="PS50600">
    <property type="entry name" value="ULP_PROTEASE"/>
    <property type="match status" value="1"/>
</dbReference>
<evidence type="ECO:0000256" key="1">
    <source>
        <dbReference type="ARBA" id="ARBA00005234"/>
    </source>
</evidence>
<evidence type="ECO:0000256" key="5">
    <source>
        <dbReference type="SAM" id="MobiDB-lite"/>
    </source>
</evidence>
<evidence type="ECO:0000313" key="8">
    <source>
        <dbReference type="Proteomes" id="UP000091820"/>
    </source>
</evidence>
<dbReference type="SUPFAM" id="SSF54001">
    <property type="entry name" value="Cysteine proteinases"/>
    <property type="match status" value="1"/>
</dbReference>